<proteinExistence type="predicted"/>
<dbReference type="Pfam" id="PF00571">
    <property type="entry name" value="CBS"/>
    <property type="match status" value="1"/>
</dbReference>
<dbReference type="CDD" id="cd01949">
    <property type="entry name" value="GGDEF"/>
    <property type="match status" value="1"/>
</dbReference>
<evidence type="ECO:0000313" key="3">
    <source>
        <dbReference type="Proteomes" id="UP000030528"/>
    </source>
</evidence>
<name>A0A0A5GRA4_9BACI</name>
<dbReference type="OrthoDB" id="9813903at2"/>
<keyword evidence="3" id="KW-1185">Reference proteome</keyword>
<reference evidence="2 3" key="1">
    <citation type="submission" date="2013-08" db="EMBL/GenBank/DDBJ databases">
        <authorList>
            <person name="Huang J."/>
            <person name="Wang G."/>
        </authorList>
    </citation>
    <scope>NUCLEOTIDE SEQUENCE [LARGE SCALE GENOMIC DNA]</scope>
    <source>
        <strain evidence="2 3">JSM 076056</strain>
    </source>
</reference>
<dbReference type="InterPro" id="IPR000160">
    <property type="entry name" value="GGDEF_dom"/>
</dbReference>
<dbReference type="STRING" id="1385510.GCA_000425205_00302"/>
<dbReference type="SMART" id="SM00267">
    <property type="entry name" value="GGDEF"/>
    <property type="match status" value="1"/>
</dbReference>
<gene>
    <name evidence="2" type="ORF">N781_00880</name>
</gene>
<dbReference type="eggNOG" id="COG2199">
    <property type="taxonomic scope" value="Bacteria"/>
</dbReference>
<dbReference type="Gene3D" id="3.30.70.270">
    <property type="match status" value="1"/>
</dbReference>
<dbReference type="InterPro" id="IPR050469">
    <property type="entry name" value="Diguanylate_Cyclase"/>
</dbReference>
<dbReference type="Gene3D" id="3.10.580.10">
    <property type="entry name" value="CBS-domain"/>
    <property type="match status" value="1"/>
</dbReference>
<dbReference type="InterPro" id="IPR046342">
    <property type="entry name" value="CBS_dom_sf"/>
</dbReference>
<evidence type="ECO:0000313" key="2">
    <source>
        <dbReference type="EMBL" id="KGX93788.1"/>
    </source>
</evidence>
<dbReference type="InterPro" id="IPR000644">
    <property type="entry name" value="CBS_dom"/>
</dbReference>
<dbReference type="NCBIfam" id="TIGR00254">
    <property type="entry name" value="GGDEF"/>
    <property type="match status" value="1"/>
</dbReference>
<accession>A0A0A5GRA4</accession>
<dbReference type="SUPFAM" id="SSF55073">
    <property type="entry name" value="Nucleotide cyclase"/>
    <property type="match status" value="1"/>
</dbReference>
<dbReference type="EMBL" id="AVPE01000001">
    <property type="protein sequence ID" value="KGX93788.1"/>
    <property type="molecule type" value="Genomic_DNA"/>
</dbReference>
<dbReference type="PROSITE" id="PS50887">
    <property type="entry name" value="GGDEF"/>
    <property type="match status" value="1"/>
</dbReference>
<dbReference type="PANTHER" id="PTHR45138:SF25">
    <property type="entry name" value="GGDEF DOMAIN PROTEIN"/>
    <property type="match status" value="1"/>
</dbReference>
<dbReference type="SUPFAM" id="SSF54631">
    <property type="entry name" value="CBS-domain pair"/>
    <property type="match status" value="1"/>
</dbReference>
<sequence>MLTYIGEIAEKVPFIHKCKFSSDVNVIFESSRKLEGVVIHDDDDKIVGLVMKVKFYQKLAGKYGFDLFMGRPVELVMDDQPLVIDYFTPITDVSTLAVEREQDNMYDYVIIEKDSHFYGIVSIKDLLQTFAEIQTYMARYSNPLTGLPGNTLIEEQLTNILQRAQYSVLYFDLNHFKTYNDTYGFKQGDCLLRETASLLQKRVGNENGSFLGHIGGDDFIGILPHHNFKHYCECIIHDFSKLVHTFYRKDDLKRGYLFAKNRNNEFVRTPLVSIAIAVITNRRSTYETSDELSELASSIKALCKQYPHSYYIADAPKTLTYM</sequence>
<dbReference type="PANTHER" id="PTHR45138">
    <property type="entry name" value="REGULATORY COMPONENTS OF SENSORY TRANSDUCTION SYSTEM"/>
    <property type="match status" value="1"/>
</dbReference>
<organism evidence="2 3">
    <name type="scientific">Pontibacillus halophilus JSM 076056 = DSM 19796</name>
    <dbReference type="NCBI Taxonomy" id="1385510"/>
    <lineage>
        <taxon>Bacteria</taxon>
        <taxon>Bacillati</taxon>
        <taxon>Bacillota</taxon>
        <taxon>Bacilli</taxon>
        <taxon>Bacillales</taxon>
        <taxon>Bacillaceae</taxon>
        <taxon>Pontibacillus</taxon>
    </lineage>
</organism>
<comment type="caution">
    <text evidence="2">The sequence shown here is derived from an EMBL/GenBank/DDBJ whole genome shotgun (WGS) entry which is preliminary data.</text>
</comment>
<dbReference type="InterPro" id="IPR043128">
    <property type="entry name" value="Rev_trsase/Diguanyl_cyclase"/>
</dbReference>
<dbReference type="GO" id="GO:0043709">
    <property type="term" value="P:cell adhesion involved in single-species biofilm formation"/>
    <property type="evidence" value="ECO:0007669"/>
    <property type="project" value="TreeGrafter"/>
</dbReference>
<dbReference type="InterPro" id="IPR029787">
    <property type="entry name" value="Nucleotide_cyclase"/>
</dbReference>
<dbReference type="Pfam" id="PF00990">
    <property type="entry name" value="GGDEF"/>
    <property type="match status" value="1"/>
</dbReference>
<protein>
    <submittedName>
        <fullName evidence="2">Diguanylate cyclase</fullName>
    </submittedName>
</protein>
<dbReference type="GO" id="GO:0005886">
    <property type="term" value="C:plasma membrane"/>
    <property type="evidence" value="ECO:0007669"/>
    <property type="project" value="TreeGrafter"/>
</dbReference>
<dbReference type="GO" id="GO:0052621">
    <property type="term" value="F:diguanylate cyclase activity"/>
    <property type="evidence" value="ECO:0007669"/>
    <property type="project" value="TreeGrafter"/>
</dbReference>
<dbReference type="GO" id="GO:1902201">
    <property type="term" value="P:negative regulation of bacterial-type flagellum-dependent cell motility"/>
    <property type="evidence" value="ECO:0007669"/>
    <property type="project" value="TreeGrafter"/>
</dbReference>
<dbReference type="Proteomes" id="UP000030528">
    <property type="component" value="Unassembled WGS sequence"/>
</dbReference>
<feature type="domain" description="GGDEF" evidence="1">
    <location>
        <begin position="164"/>
        <end position="315"/>
    </location>
</feature>
<evidence type="ECO:0000259" key="1">
    <source>
        <dbReference type="PROSITE" id="PS50887"/>
    </source>
</evidence>
<dbReference type="RefSeq" id="WP_026799114.1">
    <property type="nucleotide sequence ID" value="NZ_AULI01000001.1"/>
</dbReference>
<dbReference type="AlphaFoldDB" id="A0A0A5GRA4"/>